<keyword evidence="2" id="KW-1185">Reference proteome</keyword>
<comment type="caution">
    <text evidence="1">The sequence shown here is derived from an EMBL/GenBank/DDBJ whole genome shotgun (WGS) entry which is preliminary data.</text>
</comment>
<name>A0ABN8U9D2_9BACL</name>
<accession>A0ABN8U9D2</accession>
<dbReference type="EMBL" id="CALYLO010000004">
    <property type="protein sequence ID" value="CAH8246068.1"/>
    <property type="molecule type" value="Genomic_DNA"/>
</dbReference>
<evidence type="ECO:0000313" key="2">
    <source>
        <dbReference type="Proteomes" id="UP001154322"/>
    </source>
</evidence>
<sequence length="72" mass="8213">MNRYRFTYLEDGRFAGVVLADDFYEALKKFGEANYLTEPFSDDGNPDEGQTAKVEYIDADGFGVGYRVRIVE</sequence>
<proteinExistence type="predicted"/>
<dbReference type="Proteomes" id="UP001154322">
    <property type="component" value="Unassembled WGS sequence"/>
</dbReference>
<protein>
    <submittedName>
        <fullName evidence="1">Uncharacterized protein</fullName>
    </submittedName>
</protein>
<dbReference type="RefSeq" id="WP_213427772.1">
    <property type="nucleotide sequence ID" value="NZ_AP031286.1"/>
</dbReference>
<reference evidence="1" key="1">
    <citation type="submission" date="2022-06" db="EMBL/GenBank/DDBJ databases">
        <authorList>
            <person name="Dietemann V."/>
            <person name="Ory F."/>
            <person name="Dainat B."/>
            <person name="Oberhansli S."/>
        </authorList>
    </citation>
    <scope>NUCLEOTIDE SEQUENCE</scope>
    <source>
        <strain evidence="1">Ena-SAMPLE-TAB-26-04-2022-14:26:32:270-5432</strain>
    </source>
</reference>
<evidence type="ECO:0000313" key="1">
    <source>
        <dbReference type="EMBL" id="CAH8246068.1"/>
    </source>
</evidence>
<gene>
    <name evidence="1" type="ORF">WJ0W_003305</name>
</gene>
<organism evidence="1 2">
    <name type="scientific">Paenibacillus melissococcoides</name>
    <dbReference type="NCBI Taxonomy" id="2912268"/>
    <lineage>
        <taxon>Bacteria</taxon>
        <taxon>Bacillati</taxon>
        <taxon>Bacillota</taxon>
        <taxon>Bacilli</taxon>
        <taxon>Bacillales</taxon>
        <taxon>Paenibacillaceae</taxon>
        <taxon>Paenibacillus</taxon>
    </lineage>
</organism>